<evidence type="ECO:0000313" key="1">
    <source>
        <dbReference type="EMBL" id="MDX8483336.1"/>
    </source>
</evidence>
<name>A0ABU4Y9D5_9HYPH</name>
<sequence length="312" mass="34433">MTTKTNRTDQRGRFGIGLKTLKRIADDLAIHPAPYHFSGDQLSVQVVPAEGPLPGFYDPATDTMIVLRLKTDFSEEGLEAWFAEWEDDGLIFLTWVSSFRWCDPIGATLQGRTLSVGVWENIALVGGRDSIIELSRREVESTATSWTVWRATLRVPGYLHPAHKARADVTRISVAVPSAAGAGSLYIGFKTRVAVDLSFSLDAQFDPSTTREALIESTWNNWLIERCGDVLGEIAHGRTRPLPQHSSPSAFDLRFRSGNAAEAGISTTRAWRAQDTTAPTPAGRRRWCSCQVFRRSPLSGGPQCSSCRGVRR</sequence>
<organism evidence="1 2">
    <name type="scientific">Mesorhizobium album</name>
    <dbReference type="NCBI Taxonomy" id="3072314"/>
    <lineage>
        <taxon>Bacteria</taxon>
        <taxon>Pseudomonadati</taxon>
        <taxon>Pseudomonadota</taxon>
        <taxon>Alphaproteobacteria</taxon>
        <taxon>Hyphomicrobiales</taxon>
        <taxon>Phyllobacteriaceae</taxon>
        <taxon>Mesorhizobium</taxon>
    </lineage>
</organism>
<accession>A0ABU4Y9D5</accession>
<gene>
    <name evidence="1" type="ORF">RFN28_33545</name>
</gene>
<reference evidence="1 2" key="1">
    <citation type="submission" date="2023-08" db="EMBL/GenBank/DDBJ databases">
        <title>Implementing the SeqCode for naming new Mesorhizobium species isolated from Vachellia karroo root nodules.</title>
        <authorList>
            <person name="Van Lill M."/>
        </authorList>
    </citation>
    <scope>NUCLEOTIDE SEQUENCE [LARGE SCALE GENOMIC DNA]</scope>
    <source>
        <strain evidence="1 2">VK24D</strain>
    </source>
</reference>
<comment type="caution">
    <text evidence="1">The sequence shown here is derived from an EMBL/GenBank/DDBJ whole genome shotgun (WGS) entry which is preliminary data.</text>
</comment>
<protein>
    <submittedName>
        <fullName evidence="1">Uncharacterized protein</fullName>
    </submittedName>
</protein>
<proteinExistence type="predicted"/>
<evidence type="ECO:0000313" key="2">
    <source>
        <dbReference type="Proteomes" id="UP001287059"/>
    </source>
</evidence>
<dbReference type="RefSeq" id="WP_320291429.1">
    <property type="nucleotide sequence ID" value="NZ_JAVIIW010000081.1"/>
</dbReference>
<dbReference type="EMBL" id="JAVIIW010000081">
    <property type="protein sequence ID" value="MDX8483336.1"/>
    <property type="molecule type" value="Genomic_DNA"/>
</dbReference>
<dbReference type="Proteomes" id="UP001287059">
    <property type="component" value="Unassembled WGS sequence"/>
</dbReference>
<keyword evidence="2" id="KW-1185">Reference proteome</keyword>